<dbReference type="RefSeq" id="WP_114289269.1">
    <property type="nucleotide sequence ID" value="NZ_JBMAKV010000002.1"/>
</dbReference>
<dbReference type="PANTHER" id="PTHR11117:SF24">
    <property type="entry name" value="PROTEIN FDRA"/>
    <property type="match status" value="1"/>
</dbReference>
<evidence type="ECO:0000313" key="4">
    <source>
        <dbReference type="Proteomes" id="UP000288197"/>
    </source>
</evidence>
<dbReference type="Gene3D" id="3.40.50.261">
    <property type="entry name" value="Succinyl-CoA synthetase domains"/>
    <property type="match status" value="2"/>
</dbReference>
<feature type="domain" description="ATP-citrate synthase/succinyl-CoA ligase C-terminal" evidence="1">
    <location>
        <begin position="347"/>
        <end position="506"/>
    </location>
</feature>
<dbReference type="Gene3D" id="3.40.50.720">
    <property type="entry name" value="NAD(P)-binding Rossmann-like Domain"/>
    <property type="match status" value="1"/>
</dbReference>
<dbReference type="GO" id="GO:0005829">
    <property type="term" value="C:cytosol"/>
    <property type="evidence" value="ECO:0007669"/>
    <property type="project" value="TreeGrafter"/>
</dbReference>
<dbReference type="AlphaFoldDB" id="A0A369B0I5"/>
<reference evidence="3 4" key="1">
    <citation type="submission" date="2017-05" db="EMBL/GenBank/DDBJ databases">
        <title>Vagococcus spp. assemblies.</title>
        <authorList>
            <person name="Gulvik C.A."/>
        </authorList>
    </citation>
    <scope>NUCLEOTIDE SEQUENCE [LARGE SCALE GENOMIC DNA]</scope>
    <source>
        <strain evidence="3 4">NCFB 2497</strain>
    </source>
</reference>
<evidence type="ECO:0000259" key="1">
    <source>
        <dbReference type="Pfam" id="PF00549"/>
    </source>
</evidence>
<dbReference type="GO" id="GO:0009361">
    <property type="term" value="C:succinate-CoA ligase complex (ADP-forming)"/>
    <property type="evidence" value="ECO:0007669"/>
    <property type="project" value="TreeGrafter"/>
</dbReference>
<dbReference type="EMBL" id="NGJX01000004">
    <property type="protein sequence ID" value="RSU02690.1"/>
    <property type="molecule type" value="Genomic_DNA"/>
</dbReference>
<evidence type="ECO:0000259" key="2">
    <source>
        <dbReference type="Pfam" id="PF02629"/>
    </source>
</evidence>
<dbReference type="OrthoDB" id="6193532at2"/>
<sequence length="514" mass="56259">MSLTVKIIKNRYIDSVSLMALSTKANQIEGVSQVIVAMATDMNKEVMKNVGLVNEVVENAESSDLLITMKLEENTNEEEILAQVEALLNHKEKVETSSEERVYHTIQDAKKNKEESNLALISVNGHFATREALQALNNDLNVMMFSDNVSVEDEIMLKDLALEKGLLMMGPDCGTAIINNIGLGFANKVRTGNIGIVGASGTGSQEISVRIHEFGGGISQMLGTGGRDLNEAIGGKMMLAGIDALAEDDNTDVIVLVSKPTTGSVKQKILTRVKELSKPVVIWFVGEMETYQEDNIYFEDMSKNAALKAVELAGVDISKLDLHPLNLPLIEKVKAKLNKEQKYIRGLFSGGTLASEAYYITKEKYDDIYSNTVKEAAHQLKDPLKSEAHTFIDFGADEYTDGKPHPMIDPSNRIERFKQEAKDPEVGVILLDFVIGYGAHEDPVGVMVDVIKEAKDDAEKAGRHLEVIGYVLGTELDNQGLASQLEKLESTGATYASSMQNASLLAREMIGKDE</sequence>
<dbReference type="PANTHER" id="PTHR11117">
    <property type="entry name" value="SUCCINYL-COA LIGASE SUBUNIT ALPHA"/>
    <property type="match status" value="1"/>
</dbReference>
<feature type="domain" description="CoA-binding" evidence="2">
    <location>
        <begin position="191"/>
        <end position="284"/>
    </location>
</feature>
<dbReference type="Pfam" id="PF00549">
    <property type="entry name" value="Ligase_CoA"/>
    <property type="match status" value="1"/>
</dbReference>
<dbReference type="GO" id="GO:0004776">
    <property type="term" value="F:succinate-CoA ligase (GDP-forming) activity"/>
    <property type="evidence" value="ECO:0007669"/>
    <property type="project" value="TreeGrafter"/>
</dbReference>
<dbReference type="InterPro" id="IPR016102">
    <property type="entry name" value="Succinyl-CoA_synth-like"/>
</dbReference>
<comment type="caution">
    <text evidence="3">The sequence shown here is derived from an EMBL/GenBank/DDBJ whole genome shotgun (WGS) entry which is preliminary data.</text>
</comment>
<dbReference type="GeneID" id="63146066"/>
<organism evidence="3 4">
    <name type="scientific">Vagococcus fluvialis</name>
    <dbReference type="NCBI Taxonomy" id="2738"/>
    <lineage>
        <taxon>Bacteria</taxon>
        <taxon>Bacillati</taxon>
        <taxon>Bacillota</taxon>
        <taxon>Bacilli</taxon>
        <taxon>Lactobacillales</taxon>
        <taxon>Enterococcaceae</taxon>
        <taxon>Vagococcus</taxon>
    </lineage>
</organism>
<dbReference type="GO" id="GO:0004775">
    <property type="term" value="F:succinate-CoA ligase (ADP-forming) activity"/>
    <property type="evidence" value="ECO:0007669"/>
    <property type="project" value="TreeGrafter"/>
</dbReference>
<gene>
    <name evidence="3" type="ORF">CBF32_05330</name>
</gene>
<dbReference type="GO" id="GO:0006099">
    <property type="term" value="P:tricarboxylic acid cycle"/>
    <property type="evidence" value="ECO:0007669"/>
    <property type="project" value="TreeGrafter"/>
</dbReference>
<dbReference type="Proteomes" id="UP000288197">
    <property type="component" value="Unassembled WGS sequence"/>
</dbReference>
<proteinExistence type="predicted"/>
<dbReference type="NCBIfam" id="NF004760">
    <property type="entry name" value="PRK06091.1"/>
    <property type="match status" value="1"/>
</dbReference>
<dbReference type="Pfam" id="PF02629">
    <property type="entry name" value="CoA_binding"/>
    <property type="match status" value="1"/>
</dbReference>
<protein>
    <submittedName>
        <fullName evidence="3">FdrA family protein</fullName>
    </submittedName>
</protein>
<name>A0A369B0I5_9ENTE</name>
<evidence type="ECO:0000313" key="3">
    <source>
        <dbReference type="EMBL" id="RSU02690.1"/>
    </source>
</evidence>
<dbReference type="InterPro" id="IPR005811">
    <property type="entry name" value="SUCC_ACL_C"/>
</dbReference>
<accession>A0A369B0I5</accession>
<keyword evidence="4" id="KW-1185">Reference proteome</keyword>
<dbReference type="InterPro" id="IPR003781">
    <property type="entry name" value="CoA-bd"/>
</dbReference>
<dbReference type="SUPFAM" id="SSF52210">
    <property type="entry name" value="Succinyl-CoA synthetase domains"/>
    <property type="match status" value="2"/>
</dbReference>